<dbReference type="OMA" id="VIRPEMM"/>
<dbReference type="AlphaFoldDB" id="A0A5P1FEV3"/>
<dbReference type="InterPro" id="IPR039055">
    <property type="entry name" value="MCU_fam"/>
</dbReference>
<proteinExistence type="inferred from homology"/>
<protein>
    <recommendedName>
        <fullName evidence="11">Calcium uniporter protein C-terminal domain-containing protein</fullName>
    </recommendedName>
</protein>
<keyword evidence="8" id="KW-0406">Ion transport</keyword>
<keyword evidence="6" id="KW-0106">Calcium</keyword>
<evidence type="ECO:0000313" key="13">
    <source>
        <dbReference type="Proteomes" id="UP000243459"/>
    </source>
</evidence>
<evidence type="ECO:0000256" key="2">
    <source>
        <dbReference type="ARBA" id="ARBA00005653"/>
    </source>
</evidence>
<keyword evidence="5 10" id="KW-0812">Transmembrane</keyword>
<comment type="subcellular location">
    <subcellularLocation>
        <location evidence="1">Membrane</location>
        <topology evidence="1">Multi-pass membrane protein</topology>
    </subcellularLocation>
</comment>
<dbReference type="GO" id="GO:0015292">
    <property type="term" value="F:uniporter activity"/>
    <property type="evidence" value="ECO:0007669"/>
    <property type="project" value="TreeGrafter"/>
</dbReference>
<dbReference type="Pfam" id="PF04678">
    <property type="entry name" value="MCU"/>
    <property type="match status" value="1"/>
</dbReference>
<feature type="transmembrane region" description="Helical" evidence="10">
    <location>
        <begin position="231"/>
        <end position="251"/>
    </location>
</feature>
<evidence type="ECO:0000256" key="9">
    <source>
        <dbReference type="ARBA" id="ARBA00023136"/>
    </source>
</evidence>
<evidence type="ECO:0000256" key="4">
    <source>
        <dbReference type="ARBA" id="ARBA00022568"/>
    </source>
</evidence>
<evidence type="ECO:0000313" key="12">
    <source>
        <dbReference type="EMBL" id="ONK75927.1"/>
    </source>
</evidence>
<dbReference type="Proteomes" id="UP000243459">
    <property type="component" value="Chromosome 3"/>
</dbReference>
<evidence type="ECO:0000256" key="1">
    <source>
        <dbReference type="ARBA" id="ARBA00004141"/>
    </source>
</evidence>
<dbReference type="OrthoDB" id="278338at2759"/>
<keyword evidence="7 10" id="KW-1133">Transmembrane helix</keyword>
<evidence type="ECO:0000256" key="10">
    <source>
        <dbReference type="SAM" id="Phobius"/>
    </source>
</evidence>
<comment type="similarity">
    <text evidence="2">Belongs to the MCU (TC 1.A.77) family.</text>
</comment>
<keyword evidence="13" id="KW-1185">Reference proteome</keyword>
<sequence length="309" mass="35274">MAYRKTITNRFFNMAKSSFSFSSRTTTTMTFPPFINNESNGSEEHRGFLRGLYPYLPAGDKLVNRIQASTSKGEDLREGVNYISITDTKKVLRASQVEAVRRRLRGIPNSQVSYSEFVGICSDVGGGFEPGMSVAKLLDDSGAVIVLGNVVFLRPDQVARAIESVMPLPTPKENKNDPRVDELRAMEEEKAEIDVKAEALVRRELWCGLGLLLLQTTGFMRLTFWELSWDVMEPICFYVTSVYFMASYAFFLRTSREPSFEGFFESRFSAKQKRLMKTQNFDMERFNELRKACHGQQHKDKNLPSVNNR</sequence>
<dbReference type="GO" id="GO:0051560">
    <property type="term" value="P:mitochondrial calcium ion homeostasis"/>
    <property type="evidence" value="ECO:0007669"/>
    <property type="project" value="InterPro"/>
</dbReference>
<reference evidence="13" key="1">
    <citation type="journal article" date="2017" name="Nat. Commun.">
        <title>The asparagus genome sheds light on the origin and evolution of a young Y chromosome.</title>
        <authorList>
            <person name="Harkess A."/>
            <person name="Zhou J."/>
            <person name="Xu C."/>
            <person name="Bowers J.E."/>
            <person name="Van der Hulst R."/>
            <person name="Ayyampalayam S."/>
            <person name="Mercati F."/>
            <person name="Riccardi P."/>
            <person name="McKain M.R."/>
            <person name="Kakrana A."/>
            <person name="Tang H."/>
            <person name="Ray J."/>
            <person name="Groenendijk J."/>
            <person name="Arikit S."/>
            <person name="Mathioni S.M."/>
            <person name="Nakano M."/>
            <person name="Shan H."/>
            <person name="Telgmann-Rauber A."/>
            <person name="Kanno A."/>
            <person name="Yue Z."/>
            <person name="Chen H."/>
            <person name="Li W."/>
            <person name="Chen Y."/>
            <person name="Xu X."/>
            <person name="Zhang Y."/>
            <person name="Luo S."/>
            <person name="Chen H."/>
            <person name="Gao J."/>
            <person name="Mao Z."/>
            <person name="Pires J.C."/>
            <person name="Luo M."/>
            <person name="Kudrna D."/>
            <person name="Wing R.A."/>
            <person name="Meyers B.C."/>
            <person name="Yi K."/>
            <person name="Kong H."/>
            <person name="Lavrijsen P."/>
            <person name="Sunseri F."/>
            <person name="Falavigna A."/>
            <person name="Ye Y."/>
            <person name="Leebens-Mack J.H."/>
            <person name="Chen G."/>
        </authorList>
    </citation>
    <scope>NUCLEOTIDE SEQUENCE [LARGE SCALE GENOMIC DNA]</scope>
    <source>
        <strain evidence="13">cv. DH0086</strain>
    </source>
</reference>
<name>A0A5P1FEV3_ASPOF</name>
<organism evidence="12 13">
    <name type="scientific">Asparagus officinalis</name>
    <name type="common">Garden asparagus</name>
    <dbReference type="NCBI Taxonomy" id="4686"/>
    <lineage>
        <taxon>Eukaryota</taxon>
        <taxon>Viridiplantae</taxon>
        <taxon>Streptophyta</taxon>
        <taxon>Embryophyta</taxon>
        <taxon>Tracheophyta</taxon>
        <taxon>Spermatophyta</taxon>
        <taxon>Magnoliopsida</taxon>
        <taxon>Liliopsida</taxon>
        <taxon>Asparagales</taxon>
        <taxon>Asparagaceae</taxon>
        <taxon>Asparagoideae</taxon>
        <taxon>Asparagus</taxon>
    </lineage>
</organism>
<dbReference type="PANTHER" id="PTHR13462">
    <property type="entry name" value="CALCIUM UNIPORTER PROTEIN, MITOCHONDRIAL"/>
    <property type="match status" value="1"/>
</dbReference>
<feature type="domain" description="Calcium uniporter protein C-terminal" evidence="11">
    <location>
        <begin position="130"/>
        <end position="289"/>
    </location>
</feature>
<evidence type="ECO:0000256" key="5">
    <source>
        <dbReference type="ARBA" id="ARBA00022692"/>
    </source>
</evidence>
<dbReference type="InterPro" id="IPR006769">
    <property type="entry name" value="MCU_C"/>
</dbReference>
<evidence type="ECO:0000256" key="3">
    <source>
        <dbReference type="ARBA" id="ARBA00022448"/>
    </source>
</evidence>
<evidence type="ECO:0000256" key="7">
    <source>
        <dbReference type="ARBA" id="ARBA00022989"/>
    </source>
</evidence>
<dbReference type="GO" id="GO:0005262">
    <property type="term" value="F:calcium channel activity"/>
    <property type="evidence" value="ECO:0007669"/>
    <property type="project" value="TreeGrafter"/>
</dbReference>
<evidence type="ECO:0000256" key="8">
    <source>
        <dbReference type="ARBA" id="ARBA00023065"/>
    </source>
</evidence>
<dbReference type="GO" id="GO:0036444">
    <property type="term" value="P:calcium import into the mitochondrion"/>
    <property type="evidence" value="ECO:0007669"/>
    <property type="project" value="TreeGrafter"/>
</dbReference>
<keyword evidence="4" id="KW-0109">Calcium transport</keyword>
<evidence type="ECO:0000256" key="6">
    <source>
        <dbReference type="ARBA" id="ARBA00022837"/>
    </source>
</evidence>
<keyword evidence="3" id="KW-0813">Transport</keyword>
<dbReference type="GO" id="GO:1990246">
    <property type="term" value="C:uniplex complex"/>
    <property type="evidence" value="ECO:0007669"/>
    <property type="project" value="TreeGrafter"/>
</dbReference>
<accession>A0A5P1FEV3</accession>
<gene>
    <name evidence="12" type="ORF">A4U43_C03F22040</name>
</gene>
<feature type="transmembrane region" description="Helical" evidence="10">
    <location>
        <begin position="205"/>
        <end position="225"/>
    </location>
</feature>
<dbReference type="EMBL" id="CM007383">
    <property type="protein sequence ID" value="ONK75927.1"/>
    <property type="molecule type" value="Genomic_DNA"/>
</dbReference>
<dbReference type="Gramene" id="ONK75927">
    <property type="protein sequence ID" value="ONK75927"/>
    <property type="gene ID" value="A4U43_C03F22040"/>
</dbReference>
<evidence type="ECO:0000259" key="11">
    <source>
        <dbReference type="Pfam" id="PF04678"/>
    </source>
</evidence>
<keyword evidence="9 10" id="KW-0472">Membrane</keyword>
<dbReference type="PANTHER" id="PTHR13462:SF31">
    <property type="entry name" value="CALCIUM UNIPORTER PROTEIN 1, MITOCHONDRIAL"/>
    <property type="match status" value="1"/>
</dbReference>